<evidence type="ECO:0000313" key="3">
    <source>
        <dbReference type="EMBL" id="KAF2666355.1"/>
    </source>
</evidence>
<dbReference type="AlphaFoldDB" id="A0A6A6U235"/>
<protein>
    <recommendedName>
        <fullName evidence="5">GDSL lipase/acylhydrolase family protein</fullName>
    </recommendedName>
</protein>
<dbReference type="InterPro" id="IPR051058">
    <property type="entry name" value="GDSL_Est/Lipase"/>
</dbReference>
<evidence type="ECO:0000256" key="2">
    <source>
        <dbReference type="SAM" id="SignalP"/>
    </source>
</evidence>
<keyword evidence="2" id="KW-0732">Signal</keyword>
<dbReference type="Pfam" id="PF00657">
    <property type="entry name" value="Lipase_GDSL"/>
    <property type="match status" value="1"/>
</dbReference>
<dbReference type="EMBL" id="MU004239">
    <property type="protein sequence ID" value="KAF2666355.1"/>
    <property type="molecule type" value="Genomic_DNA"/>
</dbReference>
<feature type="chain" id="PRO_5025439749" description="GDSL lipase/acylhydrolase family protein" evidence="2">
    <location>
        <begin position="21"/>
        <end position="323"/>
    </location>
</feature>
<dbReference type="InterPro" id="IPR001087">
    <property type="entry name" value="GDSL"/>
</dbReference>
<reference evidence="3" key="1">
    <citation type="journal article" date="2020" name="Stud. Mycol.">
        <title>101 Dothideomycetes genomes: a test case for predicting lifestyles and emergence of pathogens.</title>
        <authorList>
            <person name="Haridas S."/>
            <person name="Albert R."/>
            <person name="Binder M."/>
            <person name="Bloem J."/>
            <person name="Labutti K."/>
            <person name="Salamov A."/>
            <person name="Andreopoulos B."/>
            <person name="Baker S."/>
            <person name="Barry K."/>
            <person name="Bills G."/>
            <person name="Bluhm B."/>
            <person name="Cannon C."/>
            <person name="Castanera R."/>
            <person name="Culley D."/>
            <person name="Daum C."/>
            <person name="Ezra D."/>
            <person name="Gonzalez J."/>
            <person name="Henrissat B."/>
            <person name="Kuo A."/>
            <person name="Liang C."/>
            <person name="Lipzen A."/>
            <person name="Lutzoni F."/>
            <person name="Magnuson J."/>
            <person name="Mondo S."/>
            <person name="Nolan M."/>
            <person name="Ohm R."/>
            <person name="Pangilinan J."/>
            <person name="Park H.-J."/>
            <person name="Ramirez L."/>
            <person name="Alfaro M."/>
            <person name="Sun H."/>
            <person name="Tritt A."/>
            <person name="Yoshinaga Y."/>
            <person name="Zwiers L.-H."/>
            <person name="Turgeon B."/>
            <person name="Goodwin S."/>
            <person name="Spatafora J."/>
            <person name="Crous P."/>
            <person name="Grigoriev I."/>
        </authorList>
    </citation>
    <scope>NUCLEOTIDE SEQUENCE</scope>
    <source>
        <strain evidence="3">CBS 115976</strain>
    </source>
</reference>
<dbReference type="PANTHER" id="PTHR45648:SF22">
    <property type="entry name" value="GDSL LIPASE_ACYLHYDROLASE FAMILY PROTEIN (AFU_ORTHOLOGUE AFUA_4G14700)"/>
    <property type="match status" value="1"/>
</dbReference>
<dbReference type="InterPro" id="IPR036514">
    <property type="entry name" value="SGNH_hydro_sf"/>
</dbReference>
<dbReference type="PANTHER" id="PTHR45648">
    <property type="entry name" value="GDSL LIPASE/ACYLHYDROLASE FAMILY PROTEIN (AFU_ORTHOLOGUE AFUA_4G14700)"/>
    <property type="match status" value="1"/>
</dbReference>
<dbReference type="Gene3D" id="3.40.50.1110">
    <property type="entry name" value="SGNH hydrolase"/>
    <property type="match status" value="1"/>
</dbReference>
<accession>A0A6A6U235</accession>
<keyword evidence="1" id="KW-0378">Hydrolase</keyword>
<evidence type="ECO:0000313" key="4">
    <source>
        <dbReference type="Proteomes" id="UP000799302"/>
    </source>
</evidence>
<sequence length="323" mass="34202">MVSITTSLAVLASIAASVNGAFTKDSFKEGVYFGDSYTDTGRGMGTKAPGWEEPAGGGFIKNWPIEATTLSGSKRHNYAQSGSSCSSAILGGFLPGIKENQIPAFQADKKFTKGGKPFLDLPPKDTIYAIWIGTNDLGAQGLLPQAAGASKVPAYTECVFNAFDSLYAAGGRKFILMNVIPLNLLPMYTVMKGKGADGLYPNKPATAEGLKTANKKLEGMVLESNTLFNNKSQAAFKGAKPRYPGAEMAIYDVHKFVTDIYNDPKSCLKGAGANNDKWGFSDSNMWGDALHPSPALGKCVATEFVNVAHGSSKYATYLADGAK</sequence>
<name>A0A6A6U235_9PEZI</name>
<dbReference type="GO" id="GO:0016788">
    <property type="term" value="F:hydrolase activity, acting on ester bonds"/>
    <property type="evidence" value="ECO:0007669"/>
    <property type="project" value="InterPro"/>
</dbReference>
<keyword evidence="4" id="KW-1185">Reference proteome</keyword>
<evidence type="ECO:0008006" key="5">
    <source>
        <dbReference type="Google" id="ProtNLM"/>
    </source>
</evidence>
<feature type="signal peptide" evidence="2">
    <location>
        <begin position="1"/>
        <end position="20"/>
    </location>
</feature>
<evidence type="ECO:0000256" key="1">
    <source>
        <dbReference type="ARBA" id="ARBA00022801"/>
    </source>
</evidence>
<organism evidence="3 4">
    <name type="scientific">Microthyrium microscopicum</name>
    <dbReference type="NCBI Taxonomy" id="703497"/>
    <lineage>
        <taxon>Eukaryota</taxon>
        <taxon>Fungi</taxon>
        <taxon>Dikarya</taxon>
        <taxon>Ascomycota</taxon>
        <taxon>Pezizomycotina</taxon>
        <taxon>Dothideomycetes</taxon>
        <taxon>Dothideomycetes incertae sedis</taxon>
        <taxon>Microthyriales</taxon>
        <taxon>Microthyriaceae</taxon>
        <taxon>Microthyrium</taxon>
    </lineage>
</organism>
<proteinExistence type="predicted"/>
<dbReference type="Proteomes" id="UP000799302">
    <property type="component" value="Unassembled WGS sequence"/>
</dbReference>
<dbReference type="SUPFAM" id="SSF52266">
    <property type="entry name" value="SGNH hydrolase"/>
    <property type="match status" value="1"/>
</dbReference>
<dbReference type="OrthoDB" id="1600564at2759"/>
<gene>
    <name evidence="3" type="ORF">BT63DRAFT_442602</name>
</gene>